<dbReference type="OrthoDB" id="5801787at2"/>
<evidence type="ECO:0008006" key="4">
    <source>
        <dbReference type="Google" id="ProtNLM"/>
    </source>
</evidence>
<dbReference type="PATRIC" id="fig|39960.10.peg.2384"/>
<accession>A0A074N6C9</accession>
<dbReference type="EMBL" id="JMIX01000006">
    <property type="protein sequence ID" value="KEO93477.1"/>
    <property type="molecule type" value="Genomic_DNA"/>
</dbReference>
<proteinExistence type="predicted"/>
<comment type="caution">
    <text evidence="2">The sequence shown here is derived from an EMBL/GenBank/DDBJ whole genome shotgun (WGS) entry which is preliminary data.</text>
</comment>
<protein>
    <recommendedName>
        <fullName evidence="4">Sugar transporter</fullName>
    </recommendedName>
</protein>
<dbReference type="RefSeq" id="WP_034903611.1">
    <property type="nucleotide sequence ID" value="NZ_CP017057.1"/>
</dbReference>
<reference evidence="2 3" key="1">
    <citation type="submission" date="2014-04" db="EMBL/GenBank/DDBJ databases">
        <title>A comprehensive comparison of genomes of Erythrobacter spp. Strains.</title>
        <authorList>
            <person name="Zheng Q."/>
        </authorList>
    </citation>
    <scope>NUCLEOTIDE SEQUENCE [LARGE SCALE GENOMIC DNA]</scope>
    <source>
        <strain evidence="2 3">DSM 8509</strain>
    </source>
</reference>
<keyword evidence="1" id="KW-0472">Membrane</keyword>
<sequence>MTETASRARAPWHLWALALVSLIWFAGGANDYLQTKLGNREYLAMAAEGSGVSLEIMDGYVASFPLWATIAWALGVWGAVGGSLLLVLRSRFAVHAFIASLAGLAVTTAWTYASEASAPFVNTFQIVFSVLIWLSVIGMAYYSSRMTKAGVLR</sequence>
<evidence type="ECO:0000313" key="2">
    <source>
        <dbReference type="EMBL" id="KEO93477.1"/>
    </source>
</evidence>
<dbReference type="AlphaFoldDB" id="A0A074N6C9"/>
<name>A0A074N6C9_9SPHN</name>
<feature type="transmembrane region" description="Helical" evidence="1">
    <location>
        <begin position="94"/>
        <end position="112"/>
    </location>
</feature>
<dbReference type="KEGG" id="elq:Ga0102493_11133"/>
<feature type="transmembrane region" description="Helical" evidence="1">
    <location>
        <begin position="64"/>
        <end position="87"/>
    </location>
</feature>
<organism evidence="2 3">
    <name type="scientific">Erythrobacter litoralis</name>
    <dbReference type="NCBI Taxonomy" id="39960"/>
    <lineage>
        <taxon>Bacteria</taxon>
        <taxon>Pseudomonadati</taxon>
        <taxon>Pseudomonadota</taxon>
        <taxon>Alphaproteobacteria</taxon>
        <taxon>Sphingomonadales</taxon>
        <taxon>Erythrobacteraceae</taxon>
        <taxon>Erythrobacter/Porphyrobacter group</taxon>
        <taxon>Erythrobacter</taxon>
    </lineage>
</organism>
<feature type="transmembrane region" description="Helical" evidence="1">
    <location>
        <begin position="12"/>
        <end position="29"/>
    </location>
</feature>
<evidence type="ECO:0000313" key="3">
    <source>
        <dbReference type="Proteomes" id="UP000027866"/>
    </source>
</evidence>
<evidence type="ECO:0000256" key="1">
    <source>
        <dbReference type="SAM" id="Phobius"/>
    </source>
</evidence>
<gene>
    <name evidence="2" type="ORF">EH32_12250</name>
</gene>
<keyword evidence="1" id="KW-1133">Transmembrane helix</keyword>
<dbReference type="Proteomes" id="UP000027866">
    <property type="component" value="Unassembled WGS sequence"/>
</dbReference>
<feature type="transmembrane region" description="Helical" evidence="1">
    <location>
        <begin position="124"/>
        <end position="143"/>
    </location>
</feature>
<keyword evidence="1" id="KW-0812">Transmembrane</keyword>
<keyword evidence="3" id="KW-1185">Reference proteome</keyword>